<evidence type="ECO:0000313" key="2">
    <source>
        <dbReference type="EMBL" id="KHM48122.1"/>
    </source>
</evidence>
<keyword evidence="1" id="KW-0812">Transmembrane</keyword>
<dbReference type="Proteomes" id="UP000030993">
    <property type="component" value="Unassembled WGS sequence"/>
</dbReference>
<keyword evidence="1" id="KW-0472">Membrane</keyword>
<dbReference type="AlphaFoldDB" id="A0A0B2JQD1"/>
<comment type="caution">
    <text evidence="2">The sequence shown here is derived from an EMBL/GenBank/DDBJ whole genome shotgun (WGS) entry which is preliminary data.</text>
</comment>
<sequence>MNRLFKTLIYSIIVGIPLYYIDLDHVFICIIEALPLEMEPNHWLTRKPLTDIEYFFGSPNVLLFVAIMTTIVGHIYCKENNDRENNDDE</sequence>
<name>A0A0B2JQD1_9FIRM</name>
<feature type="transmembrane region" description="Helical" evidence="1">
    <location>
        <begin position="54"/>
        <end position="77"/>
    </location>
</feature>
<feature type="transmembrane region" description="Helical" evidence="1">
    <location>
        <begin position="7"/>
        <end position="34"/>
    </location>
</feature>
<organism evidence="2 3">
    <name type="scientific">Anaerovibrio lipolyticus</name>
    <dbReference type="NCBI Taxonomy" id="82374"/>
    <lineage>
        <taxon>Bacteria</taxon>
        <taxon>Bacillati</taxon>
        <taxon>Bacillota</taxon>
        <taxon>Negativicutes</taxon>
        <taxon>Selenomonadales</taxon>
        <taxon>Selenomonadaceae</taxon>
        <taxon>Anaerovibrio</taxon>
    </lineage>
</organism>
<keyword evidence="1" id="KW-1133">Transmembrane helix</keyword>
<reference evidence="2 3" key="1">
    <citation type="journal article" date="2013" name="PLoS ONE">
        <title>Identification and characterization of three novel lipases belonging to families II and V from Anaerovibrio lipolyticus 5ST.</title>
        <authorList>
            <person name="Prive F."/>
            <person name="Kaderbhai N.N."/>
            <person name="Girdwood S."/>
            <person name="Worgan H.J."/>
            <person name="Pinloche E."/>
            <person name="Scollan N.D."/>
            <person name="Huws S.A."/>
            <person name="Newbold C.J."/>
        </authorList>
    </citation>
    <scope>NUCLEOTIDE SEQUENCE [LARGE SCALE GENOMIC DNA]</scope>
    <source>
        <strain evidence="2 3">5S</strain>
    </source>
</reference>
<protein>
    <submittedName>
        <fullName evidence="2">Uncharacterized protein</fullName>
    </submittedName>
</protein>
<accession>A0A0B2JQD1</accession>
<evidence type="ECO:0000256" key="1">
    <source>
        <dbReference type="SAM" id="Phobius"/>
    </source>
</evidence>
<dbReference type="EMBL" id="JSCE01000245">
    <property type="protein sequence ID" value="KHM48122.1"/>
    <property type="molecule type" value="Genomic_DNA"/>
</dbReference>
<evidence type="ECO:0000313" key="3">
    <source>
        <dbReference type="Proteomes" id="UP000030993"/>
    </source>
</evidence>
<dbReference type="RefSeq" id="WP_039211960.1">
    <property type="nucleotide sequence ID" value="NZ_JSCE01000245.1"/>
</dbReference>
<proteinExistence type="predicted"/>
<keyword evidence="3" id="KW-1185">Reference proteome</keyword>
<gene>
    <name evidence="2" type="ORF">NZ47_13285</name>
</gene>